<evidence type="ECO:0000313" key="3">
    <source>
        <dbReference type="Proteomes" id="UP000719412"/>
    </source>
</evidence>
<name>A0A8J6LAB6_TENMO</name>
<reference evidence="2" key="1">
    <citation type="journal article" date="2020" name="J Insects Food Feed">
        <title>The yellow mealworm (Tenebrio molitor) genome: a resource for the emerging insects as food and feed industry.</title>
        <authorList>
            <person name="Eriksson T."/>
            <person name="Andere A."/>
            <person name="Kelstrup H."/>
            <person name="Emery V."/>
            <person name="Picard C."/>
        </authorList>
    </citation>
    <scope>NUCLEOTIDE SEQUENCE</scope>
    <source>
        <strain evidence="2">Stoneville</strain>
        <tissue evidence="2">Whole head</tissue>
    </source>
</reference>
<dbReference type="AlphaFoldDB" id="A0A8J6LAB6"/>
<dbReference type="GO" id="GO:0003676">
    <property type="term" value="F:nucleic acid binding"/>
    <property type="evidence" value="ECO:0007669"/>
    <property type="project" value="InterPro"/>
</dbReference>
<organism evidence="2 3">
    <name type="scientific">Tenebrio molitor</name>
    <name type="common">Yellow mealworm beetle</name>
    <dbReference type="NCBI Taxonomy" id="7067"/>
    <lineage>
        <taxon>Eukaryota</taxon>
        <taxon>Metazoa</taxon>
        <taxon>Ecdysozoa</taxon>
        <taxon>Arthropoda</taxon>
        <taxon>Hexapoda</taxon>
        <taxon>Insecta</taxon>
        <taxon>Pterygota</taxon>
        <taxon>Neoptera</taxon>
        <taxon>Endopterygota</taxon>
        <taxon>Coleoptera</taxon>
        <taxon>Polyphaga</taxon>
        <taxon>Cucujiformia</taxon>
        <taxon>Tenebrionidae</taxon>
        <taxon>Tenebrio</taxon>
    </lineage>
</organism>
<dbReference type="Pfam" id="PF13358">
    <property type="entry name" value="DDE_3"/>
    <property type="match status" value="1"/>
</dbReference>
<comment type="caution">
    <text evidence="2">The sequence shown here is derived from an EMBL/GenBank/DDBJ whole genome shotgun (WGS) entry which is preliminary data.</text>
</comment>
<evidence type="ECO:0000259" key="1">
    <source>
        <dbReference type="Pfam" id="PF13358"/>
    </source>
</evidence>
<protein>
    <recommendedName>
        <fullName evidence="1">Tc1-like transposase DDE domain-containing protein</fullName>
    </recommendedName>
</protein>
<dbReference type="Proteomes" id="UP000719412">
    <property type="component" value="Unassembled WGS sequence"/>
</dbReference>
<feature type="domain" description="Tc1-like transposase DDE" evidence="1">
    <location>
        <begin position="282"/>
        <end position="367"/>
    </location>
</feature>
<keyword evidence="3" id="KW-1185">Reference proteome</keyword>
<dbReference type="InterPro" id="IPR036397">
    <property type="entry name" value="RNaseH_sf"/>
</dbReference>
<sequence length="498" mass="57335">MGISGAMRRDELTKMSIDDIKDEHSNRANILYCMRGTPRHSSTPIRLNVEYRAPIALALAQPFKTDLPCKSRIISNNIPLPSRRAGDDCADMTCYNPGSPKLPEIHRYDCACTKFNPLTGRMWSNLRALSLWPNCTVNLILPLPSRLPASYFLAQLNTFLRTFQKLALFGCTKLRTKDSNKNCKANFYITSRNDIIESNLNHNHDPSDIYRQKISNSVKRKAEEDISVRPTKLIHREIKEAALLECEKQVFPIGQSLIVWDEMWLLCYGVVMPGLKEDISESRLVFIQGNLTAIRYVQEVLRPVVVPYFRRVNNALFQQDNARPHIANVSRDFLDDSQVDLLPWPPRSPDLSPIEHVWDLMGRRLTNLHNPPLTLAALRHEIQVAWDSVPQDEINYLIRRFKRQQWAEYASSSHNVYCKTYPDVPPIPLMYKLRNKQNRSLIATMLRLQTQHARNPTHLFRLGIKNSPLCECGEVGTLNHIIFSCPQNNPHTQLLLRI</sequence>
<dbReference type="Gene3D" id="3.30.420.10">
    <property type="entry name" value="Ribonuclease H-like superfamily/Ribonuclease H"/>
    <property type="match status" value="1"/>
</dbReference>
<proteinExistence type="predicted"/>
<reference evidence="2" key="2">
    <citation type="submission" date="2021-08" db="EMBL/GenBank/DDBJ databases">
        <authorList>
            <person name="Eriksson T."/>
        </authorList>
    </citation>
    <scope>NUCLEOTIDE SEQUENCE</scope>
    <source>
        <strain evidence="2">Stoneville</strain>
        <tissue evidence="2">Whole head</tissue>
    </source>
</reference>
<evidence type="ECO:0000313" key="2">
    <source>
        <dbReference type="EMBL" id="KAH0814040.1"/>
    </source>
</evidence>
<dbReference type="EMBL" id="JABDTM020024698">
    <property type="protein sequence ID" value="KAH0814040.1"/>
    <property type="molecule type" value="Genomic_DNA"/>
</dbReference>
<dbReference type="InterPro" id="IPR038717">
    <property type="entry name" value="Tc1-like_DDE_dom"/>
</dbReference>
<gene>
    <name evidence="2" type="ORF">GEV33_008751</name>
</gene>
<accession>A0A8J6LAB6</accession>